<dbReference type="EMBL" id="LR798232">
    <property type="protein sequence ID" value="CAB5212413.1"/>
    <property type="molecule type" value="Genomic_DNA"/>
</dbReference>
<sequence length="47" mass="5146">MKKVIGALFLLVALSAYADQVITCKTWAGLVFVWTGPQCPQGSMRVF</sequence>
<reference evidence="1" key="1">
    <citation type="submission" date="2020-05" db="EMBL/GenBank/DDBJ databases">
        <authorList>
            <person name="Chiriac C."/>
            <person name="Salcher M."/>
            <person name="Ghai R."/>
            <person name="Kavagutti S V."/>
        </authorList>
    </citation>
    <scope>NUCLEOTIDE SEQUENCE</scope>
</reference>
<gene>
    <name evidence="1" type="ORF">UFOVP192_14</name>
</gene>
<name>A0A6J7WM08_9CAUD</name>
<accession>A0A6J7WM08</accession>
<organism evidence="1">
    <name type="scientific">uncultured Caudovirales phage</name>
    <dbReference type="NCBI Taxonomy" id="2100421"/>
    <lineage>
        <taxon>Viruses</taxon>
        <taxon>Duplodnaviria</taxon>
        <taxon>Heunggongvirae</taxon>
        <taxon>Uroviricota</taxon>
        <taxon>Caudoviricetes</taxon>
        <taxon>Peduoviridae</taxon>
        <taxon>Maltschvirus</taxon>
        <taxon>Maltschvirus maltsch</taxon>
    </lineage>
</organism>
<protein>
    <submittedName>
        <fullName evidence="1">Uncharacterized protein</fullName>
    </submittedName>
</protein>
<evidence type="ECO:0000313" key="1">
    <source>
        <dbReference type="EMBL" id="CAB5212413.1"/>
    </source>
</evidence>
<proteinExistence type="predicted"/>